<evidence type="ECO:0000256" key="1">
    <source>
        <dbReference type="ARBA" id="ARBA00011900"/>
    </source>
</evidence>
<evidence type="ECO:0000256" key="3">
    <source>
        <dbReference type="ARBA" id="ARBA00022679"/>
    </source>
</evidence>
<dbReference type="PRINTS" id="PR00507">
    <property type="entry name" value="N12N6MTFRASE"/>
</dbReference>
<dbReference type="PANTHER" id="PTHR33841">
    <property type="entry name" value="DNA METHYLTRANSFERASE YEEA-RELATED"/>
    <property type="match status" value="1"/>
</dbReference>
<dbReference type="EMBL" id="MN739429">
    <property type="protein sequence ID" value="QHT04437.1"/>
    <property type="molecule type" value="Genomic_DNA"/>
</dbReference>
<evidence type="ECO:0000313" key="9">
    <source>
        <dbReference type="EMBL" id="QHT04437.1"/>
    </source>
</evidence>
<keyword evidence="5" id="KW-0680">Restriction system</keyword>
<evidence type="ECO:0000256" key="2">
    <source>
        <dbReference type="ARBA" id="ARBA00022603"/>
    </source>
</evidence>
<comment type="catalytic activity">
    <reaction evidence="7">
        <text>a 2'-deoxyadenosine in DNA + S-adenosyl-L-methionine = an N(6)-methyl-2'-deoxyadenosine in DNA + S-adenosyl-L-homocysteine + H(+)</text>
        <dbReference type="Rhea" id="RHEA:15197"/>
        <dbReference type="Rhea" id="RHEA-COMP:12418"/>
        <dbReference type="Rhea" id="RHEA-COMP:12419"/>
        <dbReference type="ChEBI" id="CHEBI:15378"/>
        <dbReference type="ChEBI" id="CHEBI:57856"/>
        <dbReference type="ChEBI" id="CHEBI:59789"/>
        <dbReference type="ChEBI" id="CHEBI:90615"/>
        <dbReference type="ChEBI" id="CHEBI:90616"/>
        <dbReference type="EC" id="2.1.1.72"/>
    </reaction>
</comment>
<dbReference type="GO" id="GO:0032259">
    <property type="term" value="P:methylation"/>
    <property type="evidence" value="ECO:0007669"/>
    <property type="project" value="UniProtKB-KW"/>
</dbReference>
<dbReference type="AlphaFoldDB" id="A0A6C0CJR2"/>
<dbReference type="InterPro" id="IPR011639">
    <property type="entry name" value="MethylTrfase_TaqI-like_dom"/>
</dbReference>
<organism evidence="9">
    <name type="scientific">viral metagenome</name>
    <dbReference type="NCBI Taxonomy" id="1070528"/>
    <lineage>
        <taxon>unclassified sequences</taxon>
        <taxon>metagenomes</taxon>
        <taxon>organismal metagenomes</taxon>
    </lineage>
</organism>
<dbReference type="PANTHER" id="PTHR33841:SF6">
    <property type="entry name" value="TYPE II METHYLTRANSFERASE M.HINDII"/>
    <property type="match status" value="1"/>
</dbReference>
<evidence type="ECO:0000256" key="6">
    <source>
        <dbReference type="ARBA" id="ARBA00023125"/>
    </source>
</evidence>
<proteinExistence type="predicted"/>
<dbReference type="Gene3D" id="3.40.50.150">
    <property type="entry name" value="Vaccinia Virus protein VP39"/>
    <property type="match status" value="1"/>
</dbReference>
<dbReference type="InterPro" id="IPR050953">
    <property type="entry name" value="N4_N6_ade-DNA_methylase"/>
</dbReference>
<reference evidence="9" key="1">
    <citation type="journal article" date="2020" name="Nature">
        <title>Giant virus diversity and host interactions through global metagenomics.</title>
        <authorList>
            <person name="Schulz F."/>
            <person name="Roux S."/>
            <person name="Paez-Espino D."/>
            <person name="Jungbluth S."/>
            <person name="Walsh D.A."/>
            <person name="Denef V.J."/>
            <person name="McMahon K.D."/>
            <person name="Konstantinidis K.T."/>
            <person name="Eloe-Fadrosh E.A."/>
            <person name="Kyrpides N.C."/>
            <person name="Woyke T."/>
        </authorList>
    </citation>
    <scope>NUCLEOTIDE SEQUENCE</scope>
    <source>
        <strain evidence="9">GVMAG-M-3300021185-45</strain>
    </source>
</reference>
<keyword evidence="3" id="KW-0808">Transferase</keyword>
<dbReference type="GO" id="GO:0003677">
    <property type="term" value="F:DNA binding"/>
    <property type="evidence" value="ECO:0007669"/>
    <property type="project" value="UniProtKB-KW"/>
</dbReference>
<accession>A0A6C0CJR2</accession>
<dbReference type="Pfam" id="PF07669">
    <property type="entry name" value="Eco57I"/>
    <property type="match status" value="1"/>
</dbReference>
<dbReference type="SUPFAM" id="SSF53335">
    <property type="entry name" value="S-adenosyl-L-methionine-dependent methyltransferases"/>
    <property type="match status" value="1"/>
</dbReference>
<protein>
    <recommendedName>
        <fullName evidence="1">site-specific DNA-methyltransferase (adenine-specific)</fullName>
        <ecNumber evidence="1">2.1.1.72</ecNumber>
    </recommendedName>
</protein>
<dbReference type="PROSITE" id="PS00092">
    <property type="entry name" value="N6_MTASE"/>
    <property type="match status" value="1"/>
</dbReference>
<evidence type="ECO:0000256" key="4">
    <source>
        <dbReference type="ARBA" id="ARBA00022691"/>
    </source>
</evidence>
<dbReference type="InterPro" id="IPR029063">
    <property type="entry name" value="SAM-dependent_MTases_sf"/>
</dbReference>
<sequence>MSVFNIHLESNLEEDFSQHLTYNAELKELYGEINTPFSFIDKMLSIIPSNNFSNKHYKWLDAGSGHGNYSLCLYFCLFKCLKEVIPNEEERKEHIIKNMIYMVEYNKDNIPFLREKFGNKANIIEANYLEWKTDLKFDFIIGNPPYNFNGVKKVPTKNNVNKKEDGKTIWCEFIKRNISLLNENGIMNVLIPSIWMKPDKAGMYELLLKYDISKLHTLNANETNKTFGFHVQTPTCYFLLTKRENEGKIELFDSLKNNYETLILRDNMPIPLDFLSIVNKILKITNKYGKLNVIKTNLPKKDTQLINHFSPLFKFENVKTTKLNKDKEPYLEINYSNEPLMFHGEPKLIMAHKMYGFPYLDQEGKYGISTRDNYIIKNKSIKELELIKEYLSNELILFLFETTRYRMRYLEKYVFEFIPDFSKIPEDILNNKCIYELLDINKEEKEFIERYYKIKYKYF</sequence>
<evidence type="ECO:0000256" key="5">
    <source>
        <dbReference type="ARBA" id="ARBA00022747"/>
    </source>
</evidence>
<evidence type="ECO:0000259" key="8">
    <source>
        <dbReference type="Pfam" id="PF07669"/>
    </source>
</evidence>
<dbReference type="EC" id="2.1.1.72" evidence="1"/>
<keyword evidence="2" id="KW-0489">Methyltransferase</keyword>
<keyword evidence="6" id="KW-0238">DNA-binding</keyword>
<dbReference type="GO" id="GO:0009007">
    <property type="term" value="F:site-specific DNA-methyltransferase (adenine-specific) activity"/>
    <property type="evidence" value="ECO:0007669"/>
    <property type="project" value="UniProtKB-EC"/>
</dbReference>
<keyword evidence="4" id="KW-0949">S-adenosyl-L-methionine</keyword>
<evidence type="ECO:0000256" key="7">
    <source>
        <dbReference type="ARBA" id="ARBA00047942"/>
    </source>
</evidence>
<dbReference type="InterPro" id="IPR002052">
    <property type="entry name" value="DNA_methylase_N6_adenine_CS"/>
</dbReference>
<feature type="domain" description="Type II methyltransferase M.TaqI-like" evidence="8">
    <location>
        <begin position="88"/>
        <end position="219"/>
    </location>
</feature>
<dbReference type="GO" id="GO:0009307">
    <property type="term" value="P:DNA restriction-modification system"/>
    <property type="evidence" value="ECO:0007669"/>
    <property type="project" value="UniProtKB-KW"/>
</dbReference>
<name>A0A6C0CJR2_9ZZZZ</name>